<protein>
    <submittedName>
        <fullName evidence="1">Sodium:proton antiporter</fullName>
    </submittedName>
</protein>
<name>A0ABT5VER5_9BACI</name>
<dbReference type="RefSeq" id="WP_275118561.1">
    <property type="nucleotide sequence ID" value="NZ_JAOTPO010000006.1"/>
</dbReference>
<gene>
    <name evidence="1" type="ORF">N7Z68_11210</name>
</gene>
<sequence>MISRLFMLVIIYFAYRFRYRILNALLGQRWIRRSAVKWTMKIPGLRQKFMSEMMFGPRTGSVNNQ</sequence>
<proteinExistence type="predicted"/>
<evidence type="ECO:0000313" key="1">
    <source>
        <dbReference type="EMBL" id="MDE5413951.1"/>
    </source>
</evidence>
<reference evidence="1" key="1">
    <citation type="submission" date="2024-05" db="EMBL/GenBank/DDBJ databases">
        <title>Alkalihalobacillus sp. strain MEB203 novel alkaliphilic bacterium from Lonar Lake, India.</title>
        <authorList>
            <person name="Joshi A."/>
            <person name="Thite S."/>
            <person name="Mengade P."/>
        </authorList>
    </citation>
    <scope>NUCLEOTIDE SEQUENCE</scope>
    <source>
        <strain evidence="1">MEB 203</strain>
    </source>
</reference>
<dbReference type="Proteomes" id="UP001148125">
    <property type="component" value="Unassembled WGS sequence"/>
</dbReference>
<dbReference type="EMBL" id="JAOTPO010000006">
    <property type="protein sequence ID" value="MDE5413951.1"/>
    <property type="molecule type" value="Genomic_DNA"/>
</dbReference>
<accession>A0ABT5VER5</accession>
<keyword evidence="2" id="KW-1185">Reference proteome</keyword>
<evidence type="ECO:0000313" key="2">
    <source>
        <dbReference type="Proteomes" id="UP001148125"/>
    </source>
</evidence>
<comment type="caution">
    <text evidence="1">The sequence shown here is derived from an EMBL/GenBank/DDBJ whole genome shotgun (WGS) entry which is preliminary data.</text>
</comment>
<organism evidence="1 2">
    <name type="scientific">Alkalihalobacterium chitinilyticum</name>
    <dbReference type="NCBI Taxonomy" id="2980103"/>
    <lineage>
        <taxon>Bacteria</taxon>
        <taxon>Bacillati</taxon>
        <taxon>Bacillota</taxon>
        <taxon>Bacilli</taxon>
        <taxon>Bacillales</taxon>
        <taxon>Bacillaceae</taxon>
        <taxon>Alkalihalobacterium</taxon>
    </lineage>
</organism>